<keyword evidence="3" id="KW-1185">Reference proteome</keyword>
<protein>
    <submittedName>
        <fullName evidence="2">Uncharacterized protein</fullName>
    </submittedName>
</protein>
<name>A0A7W7YJM1_9BACT</name>
<comment type="caution">
    <text evidence="2">The sequence shown here is derived from an EMBL/GenBank/DDBJ whole genome shotgun (WGS) entry which is preliminary data.</text>
</comment>
<gene>
    <name evidence="2" type="ORF">HNQ64_001657</name>
</gene>
<dbReference type="RefSeq" id="WP_184207290.1">
    <property type="nucleotide sequence ID" value="NZ_JACHIF010000003.1"/>
</dbReference>
<dbReference type="Proteomes" id="UP000534294">
    <property type="component" value="Unassembled WGS sequence"/>
</dbReference>
<feature type="compositionally biased region" description="Basic and acidic residues" evidence="1">
    <location>
        <begin position="1"/>
        <end position="12"/>
    </location>
</feature>
<dbReference type="EMBL" id="JACHIF010000003">
    <property type="protein sequence ID" value="MBB5037408.1"/>
    <property type="molecule type" value="Genomic_DNA"/>
</dbReference>
<sequence length="87" mass="10193">MSEEEPQREPWEKLPSGIDPERERLADERMKKLHDALAANNFEPFKGPQGSPVEMTLEEIREALKKARENKLNEPMEYDPIMDYCSM</sequence>
<feature type="region of interest" description="Disordered" evidence="1">
    <location>
        <begin position="1"/>
        <end position="22"/>
    </location>
</feature>
<evidence type="ECO:0000313" key="2">
    <source>
        <dbReference type="EMBL" id="MBB5037408.1"/>
    </source>
</evidence>
<dbReference type="AlphaFoldDB" id="A0A7W7YJM1"/>
<proteinExistence type="predicted"/>
<evidence type="ECO:0000256" key="1">
    <source>
        <dbReference type="SAM" id="MobiDB-lite"/>
    </source>
</evidence>
<evidence type="ECO:0000313" key="3">
    <source>
        <dbReference type="Proteomes" id="UP000534294"/>
    </source>
</evidence>
<reference evidence="2 3" key="1">
    <citation type="submission" date="2020-08" db="EMBL/GenBank/DDBJ databases">
        <title>Genomic Encyclopedia of Type Strains, Phase IV (KMG-IV): sequencing the most valuable type-strain genomes for metagenomic binning, comparative biology and taxonomic classification.</title>
        <authorList>
            <person name="Goeker M."/>
        </authorList>
    </citation>
    <scope>NUCLEOTIDE SEQUENCE [LARGE SCALE GENOMIC DNA]</scope>
    <source>
        <strain evidence="2 3">DSM 12251</strain>
    </source>
</reference>
<organism evidence="2 3">
    <name type="scientific">Prosthecobacter dejongeii</name>
    <dbReference type="NCBI Taxonomy" id="48465"/>
    <lineage>
        <taxon>Bacteria</taxon>
        <taxon>Pseudomonadati</taxon>
        <taxon>Verrucomicrobiota</taxon>
        <taxon>Verrucomicrobiia</taxon>
        <taxon>Verrucomicrobiales</taxon>
        <taxon>Verrucomicrobiaceae</taxon>
        <taxon>Prosthecobacter</taxon>
    </lineage>
</organism>
<accession>A0A7W7YJM1</accession>